<evidence type="ECO:0000313" key="3">
    <source>
        <dbReference type="Proteomes" id="UP000030752"/>
    </source>
</evidence>
<dbReference type="GeneID" id="19969371"/>
<feature type="compositionally biased region" description="Basic and acidic residues" evidence="1">
    <location>
        <begin position="494"/>
        <end position="507"/>
    </location>
</feature>
<reference evidence="2 3" key="1">
    <citation type="submission" date="2013-03" db="EMBL/GenBank/DDBJ databases">
        <title>The Genome Sequence of Phialophora europaea CBS 101466.</title>
        <authorList>
            <consortium name="The Broad Institute Genomics Platform"/>
            <person name="Cuomo C."/>
            <person name="de Hoog S."/>
            <person name="Gorbushina A."/>
            <person name="Walker B."/>
            <person name="Young S.K."/>
            <person name="Zeng Q."/>
            <person name="Gargeya S."/>
            <person name="Fitzgerald M."/>
            <person name="Haas B."/>
            <person name="Abouelleil A."/>
            <person name="Allen A.W."/>
            <person name="Alvarado L."/>
            <person name="Arachchi H.M."/>
            <person name="Berlin A.M."/>
            <person name="Chapman S.B."/>
            <person name="Gainer-Dewar J."/>
            <person name="Goldberg J."/>
            <person name="Griggs A."/>
            <person name="Gujja S."/>
            <person name="Hansen M."/>
            <person name="Howarth C."/>
            <person name="Imamovic A."/>
            <person name="Ireland A."/>
            <person name="Larimer J."/>
            <person name="McCowan C."/>
            <person name="Murphy C."/>
            <person name="Pearson M."/>
            <person name="Poon T.W."/>
            <person name="Priest M."/>
            <person name="Roberts A."/>
            <person name="Saif S."/>
            <person name="Shea T."/>
            <person name="Sisk P."/>
            <person name="Sykes S."/>
            <person name="Wortman J."/>
            <person name="Nusbaum C."/>
            <person name="Birren B."/>
        </authorList>
    </citation>
    <scope>NUCLEOTIDE SEQUENCE [LARGE SCALE GENOMIC DNA]</scope>
    <source>
        <strain evidence="2 3">CBS 101466</strain>
    </source>
</reference>
<organism evidence="2 3">
    <name type="scientific">Cyphellophora europaea (strain CBS 101466)</name>
    <name type="common">Phialophora europaea</name>
    <dbReference type="NCBI Taxonomy" id="1220924"/>
    <lineage>
        <taxon>Eukaryota</taxon>
        <taxon>Fungi</taxon>
        <taxon>Dikarya</taxon>
        <taxon>Ascomycota</taxon>
        <taxon>Pezizomycotina</taxon>
        <taxon>Eurotiomycetes</taxon>
        <taxon>Chaetothyriomycetidae</taxon>
        <taxon>Chaetothyriales</taxon>
        <taxon>Cyphellophoraceae</taxon>
        <taxon>Cyphellophora</taxon>
    </lineage>
</organism>
<feature type="compositionally biased region" description="Polar residues" evidence="1">
    <location>
        <begin position="878"/>
        <end position="907"/>
    </location>
</feature>
<proteinExistence type="predicted"/>
<dbReference type="Proteomes" id="UP000030752">
    <property type="component" value="Unassembled WGS sequence"/>
</dbReference>
<dbReference type="AlphaFoldDB" id="W2S4L4"/>
<feature type="compositionally biased region" description="Basic and acidic residues" evidence="1">
    <location>
        <begin position="178"/>
        <end position="191"/>
    </location>
</feature>
<keyword evidence="3" id="KW-1185">Reference proteome</keyword>
<feature type="compositionally biased region" description="Basic and acidic residues" evidence="1">
    <location>
        <begin position="301"/>
        <end position="318"/>
    </location>
</feature>
<feature type="region of interest" description="Disordered" evidence="1">
    <location>
        <begin position="410"/>
        <end position="446"/>
    </location>
</feature>
<dbReference type="InParanoid" id="W2S4L4"/>
<accession>W2S4L4</accession>
<feature type="compositionally biased region" description="Basic and acidic residues" evidence="1">
    <location>
        <begin position="681"/>
        <end position="696"/>
    </location>
</feature>
<feature type="region of interest" description="Disordered" evidence="1">
    <location>
        <begin position="1"/>
        <end position="24"/>
    </location>
</feature>
<dbReference type="eggNOG" id="ENOG502SD0J">
    <property type="taxonomic scope" value="Eukaryota"/>
</dbReference>
<feature type="compositionally biased region" description="Basic and acidic residues" evidence="1">
    <location>
        <begin position="213"/>
        <end position="232"/>
    </location>
</feature>
<feature type="compositionally biased region" description="Basic and acidic residues" evidence="1">
    <location>
        <begin position="417"/>
        <end position="431"/>
    </location>
</feature>
<feature type="compositionally biased region" description="Basic and acidic residues" evidence="1">
    <location>
        <begin position="950"/>
        <end position="964"/>
    </location>
</feature>
<feature type="region of interest" description="Disordered" evidence="1">
    <location>
        <begin position="289"/>
        <end position="386"/>
    </location>
</feature>
<dbReference type="RefSeq" id="XP_008714610.1">
    <property type="nucleotide sequence ID" value="XM_008716388.1"/>
</dbReference>
<dbReference type="HOGENOM" id="CLU_310791_0_0_1"/>
<feature type="compositionally biased region" description="Basic and acidic residues" evidence="1">
    <location>
        <begin position="1039"/>
        <end position="1070"/>
    </location>
</feature>
<name>W2S4L4_CYPE1</name>
<feature type="region of interest" description="Disordered" evidence="1">
    <location>
        <begin position="765"/>
        <end position="815"/>
    </location>
</feature>
<feature type="compositionally biased region" description="Basic and acidic residues" evidence="1">
    <location>
        <begin position="861"/>
        <end position="875"/>
    </location>
</feature>
<dbReference type="VEuPathDB" id="FungiDB:HMPREF1541_02032"/>
<feature type="compositionally biased region" description="Polar residues" evidence="1">
    <location>
        <begin position="52"/>
        <end position="68"/>
    </location>
</feature>
<feature type="region of interest" description="Disordered" evidence="1">
    <location>
        <begin position="932"/>
        <end position="1070"/>
    </location>
</feature>
<gene>
    <name evidence="2" type="ORF">HMPREF1541_02032</name>
</gene>
<dbReference type="EMBL" id="KB822718">
    <property type="protein sequence ID" value="ETN42874.1"/>
    <property type="molecule type" value="Genomic_DNA"/>
</dbReference>
<feature type="region of interest" description="Disordered" evidence="1">
    <location>
        <begin position="176"/>
        <end position="255"/>
    </location>
</feature>
<evidence type="ECO:0000256" key="1">
    <source>
        <dbReference type="SAM" id="MobiDB-lite"/>
    </source>
</evidence>
<feature type="compositionally biased region" description="Basic and acidic residues" evidence="1">
    <location>
        <begin position="1009"/>
        <end position="1024"/>
    </location>
</feature>
<feature type="compositionally biased region" description="Polar residues" evidence="1">
    <location>
        <begin position="289"/>
        <end position="300"/>
    </location>
</feature>
<feature type="region of interest" description="Disordered" evidence="1">
    <location>
        <begin position="51"/>
        <end position="146"/>
    </location>
</feature>
<feature type="compositionally biased region" description="Low complexity" evidence="1">
    <location>
        <begin position="267"/>
        <end position="282"/>
    </location>
</feature>
<sequence>MPKRWLSRTGRHNNTPIISSPKPPIFHNNIDFDFAFTDLHSQRAAEVANLSALPSASPNHVRPTTSGGVNDRPRRKPDIDLHFKRPKTSEGPSSPPLHKPESTKPRSQSEEDLIGVAIGSPGHPPMAFCNTNGEQSPHLPEHVFGLQGPFPEQARLQPAKWKKLGNLFRAKQGFSKSKHYEEIDRGYDPGPRHHWYKPRAHTPEPIGVPPSIRIDREHTEKLHEGSEPKTILDLEPSPPVGLVSTGKNGADYPRQQASLPKLDTSESALRSLPSANSSSSLLARRSRTLENLKSQNLSRPSTEDSRNDKAPKSADRPRSARRQSTPTLSYPPPITGPRSSTHSPAVSKYSLFPPTQNGKVNIKSPTAGRLGRSNTSPARLSPASSRFPAADVCPAQQRRGVVNPLTDGTGVAAVSSPEEHTASTQRTDKEPWSAAHSTKSSASSSTTMEEFFFDIKSFRDSRGVDQAGQFVMTRPDSVQVSLARTRSKLNAASRTDKRPETETEAETKAPGAPESSRSTITANSTPNPNDSRFSVTTAIFDETIAAVEAMSLPASMRDKAAAIAAQLPNSKLAHPHSGSNQSNQIGADQMARARANTPPKHAASTKLLPPDPGMPSSHVTAPRRGSESRATPSQIAEDPARHTESVNLSAERVTVASRGISPNPLSSVAEDDVSSKAAEPAIRKEDAAVKAEEKHQKPLPAKSEALVSRYRAESPVHVQSAVPAIAPSQMTPLSATSVYSQSSQKLPLSATPKPQPEPVNKLVQGAAAKTRLHDRPIEESPTIPQSPGPGKHNPNRFTRKERPPPVPEKDSKFIPISRFASKRTVEKVEQVGIIPMRMTRSATDSAVVSPALSQTRVGGYRKPEQTADGTRRPLRSETLPSANSPMLSQTVYKPSPNLGQPQAQGSPQAREGITVVQAKPAAEVSVARTVSLSRKQSARVMVPGPKLQARRVEEEAKQKSKERVAAPTGLGLVMGDPAPMPSHKKQISESSLDRDRKGPLNSNPSTPEHAIEDPVEMAEREKAQKAAIVEAAKARARARRAESQNREQKEQEAKDKERIGSYRDSQGEDEKARWEILEKRAMSPLLVEGQRGHKPGVSVNVILETA</sequence>
<feature type="compositionally biased region" description="Polar residues" evidence="1">
    <location>
        <begin position="372"/>
        <end position="384"/>
    </location>
</feature>
<feature type="compositionally biased region" description="Polar residues" evidence="1">
    <location>
        <begin position="479"/>
        <end position="493"/>
    </location>
</feature>
<feature type="compositionally biased region" description="Polar residues" evidence="1">
    <location>
        <begin position="577"/>
        <end position="586"/>
    </location>
</feature>
<feature type="compositionally biased region" description="Low complexity" evidence="1">
    <location>
        <begin position="433"/>
        <end position="446"/>
    </location>
</feature>
<evidence type="ECO:0000313" key="2">
    <source>
        <dbReference type="EMBL" id="ETN42874.1"/>
    </source>
</evidence>
<feature type="compositionally biased region" description="Polar residues" evidence="1">
    <location>
        <begin position="845"/>
        <end position="856"/>
    </location>
</feature>
<feature type="compositionally biased region" description="Basic and acidic residues" evidence="1">
    <location>
        <begin position="98"/>
        <end position="109"/>
    </location>
</feature>
<feature type="compositionally biased region" description="Polar residues" evidence="1">
    <location>
        <begin position="515"/>
        <end position="533"/>
    </location>
</feature>
<protein>
    <submittedName>
        <fullName evidence="2">Uncharacterized protein</fullName>
    </submittedName>
</protein>
<feature type="region of interest" description="Disordered" evidence="1">
    <location>
        <begin position="263"/>
        <end position="282"/>
    </location>
</feature>
<feature type="region of interest" description="Disordered" evidence="1">
    <location>
        <begin position="479"/>
        <end position="533"/>
    </location>
</feature>
<feature type="compositionally biased region" description="Basic residues" evidence="1">
    <location>
        <begin position="1"/>
        <end position="11"/>
    </location>
</feature>
<feature type="region of interest" description="Disordered" evidence="1">
    <location>
        <begin position="845"/>
        <end position="914"/>
    </location>
</feature>
<dbReference type="OrthoDB" id="5404004at2759"/>
<feature type="compositionally biased region" description="Basic and acidic residues" evidence="1">
    <location>
        <begin position="798"/>
        <end position="812"/>
    </location>
</feature>
<feature type="region of interest" description="Disordered" evidence="1">
    <location>
        <begin position="571"/>
        <end position="705"/>
    </location>
</feature>